<dbReference type="AlphaFoldDB" id="A0A1E4SY42"/>
<keyword evidence="4" id="KW-1185">Reference proteome</keyword>
<dbReference type="PANTHER" id="PTHR31834:SF9">
    <property type="entry name" value="INITIATION-SPECIFIC ALPHA-1,6-MANNOSYLTRANSFERASE"/>
    <property type="match status" value="1"/>
</dbReference>
<proteinExistence type="inferred from homology"/>
<dbReference type="InterPro" id="IPR039367">
    <property type="entry name" value="Och1-like"/>
</dbReference>
<dbReference type="GO" id="GO:0000136">
    <property type="term" value="C:mannan polymerase complex"/>
    <property type="evidence" value="ECO:0007669"/>
    <property type="project" value="TreeGrafter"/>
</dbReference>
<dbReference type="SUPFAM" id="SSF53448">
    <property type="entry name" value="Nucleotide-diphospho-sugar transferases"/>
    <property type="match status" value="1"/>
</dbReference>
<dbReference type="Gene3D" id="3.90.550.20">
    <property type="match status" value="1"/>
</dbReference>
<sequence>MRTTIQDIFRTYKYFISATVGLIILLNIVFQSSNELDPASLNKTTRSKSTTTTTQKPHQYLRNLQTIESRLGENFPYDPTTEIEKNIWQFWSDVKSLPNGCGKLIDIFKSDDNLKDGEWTHHLNSTEEILELVSTELIQYVPEVQEALAILPHPRLRYEFLRYLLIFIKGGLYADIDIKLFKPLRYWYESRYESNQVYLMIESDYNDLQWESLYNRRLAFSNSLFMCKSNHPFLAKLIAKITYIIHTKKEHILSINWDEQFKIVDANNEPTVSITSQSILTDMLFDYINDANKEHILISVSREGDPETNVKNIENHESSEFSSIYGPEVPENLKYSYKSFTLSVAPTQIDDIVILPYISIHGMGDEDEDEQLDVENSINEGYKKYYYAKSMHLTPWTLLVNN</sequence>
<evidence type="ECO:0000256" key="2">
    <source>
        <dbReference type="SAM" id="Phobius"/>
    </source>
</evidence>
<gene>
    <name evidence="3" type="ORF">CANARDRAFT_29256</name>
</gene>
<dbReference type="InterPro" id="IPR029044">
    <property type="entry name" value="Nucleotide-diphossugar_trans"/>
</dbReference>
<feature type="transmembrane region" description="Helical" evidence="2">
    <location>
        <begin position="12"/>
        <end position="30"/>
    </location>
</feature>
<dbReference type="Pfam" id="PF04488">
    <property type="entry name" value="Gly_transf_sug"/>
    <property type="match status" value="1"/>
</dbReference>
<protein>
    <submittedName>
        <fullName evidence="3">Glycosyltransferase family 32 protein</fullName>
    </submittedName>
</protein>
<dbReference type="GO" id="GO:0006487">
    <property type="term" value="P:protein N-linked glycosylation"/>
    <property type="evidence" value="ECO:0007669"/>
    <property type="project" value="TreeGrafter"/>
</dbReference>
<comment type="similarity">
    <text evidence="1">Belongs to the glycosyltransferase 32 family.</text>
</comment>
<dbReference type="STRING" id="983967.A0A1E4SY42"/>
<reference evidence="4" key="1">
    <citation type="submission" date="2016-04" db="EMBL/GenBank/DDBJ databases">
        <title>Comparative genomics of biotechnologically important yeasts.</title>
        <authorList>
            <consortium name="DOE Joint Genome Institute"/>
            <person name="Riley R."/>
            <person name="Haridas S."/>
            <person name="Wolfe K.H."/>
            <person name="Lopes M.R."/>
            <person name="Hittinger C.T."/>
            <person name="Goker M."/>
            <person name="Salamov A."/>
            <person name="Wisecaver J."/>
            <person name="Long T.M."/>
            <person name="Aerts A.L."/>
            <person name="Barry K."/>
            <person name="Choi C."/>
            <person name="Clum A."/>
            <person name="Coughlan A.Y."/>
            <person name="Deshpande S."/>
            <person name="Douglass A.P."/>
            <person name="Hanson S.J."/>
            <person name="Klenk H.-P."/>
            <person name="Labutti K."/>
            <person name="Lapidus A."/>
            <person name="Lindquist E."/>
            <person name="Lipzen A."/>
            <person name="Meier-Kolthoff J.P."/>
            <person name="Ohm R.A."/>
            <person name="Otillar R.P."/>
            <person name="Pangilinan J."/>
            <person name="Peng Y."/>
            <person name="Rokas A."/>
            <person name="Rosa C.A."/>
            <person name="Scheuner C."/>
            <person name="Sibirny A.A."/>
            <person name="Slot J.C."/>
            <person name="Stielow J.B."/>
            <person name="Sun H."/>
            <person name="Kurtzman C.P."/>
            <person name="Blackwell M."/>
            <person name="Grigoriev I.V."/>
            <person name="Jeffries T.W."/>
        </authorList>
    </citation>
    <scope>NUCLEOTIDE SEQUENCE [LARGE SCALE GENOMIC DNA]</scope>
    <source>
        <strain evidence="4">NRRL YB-2248</strain>
    </source>
</reference>
<dbReference type="Proteomes" id="UP000094801">
    <property type="component" value="Unassembled WGS sequence"/>
</dbReference>
<dbReference type="OrthoDB" id="409543at2759"/>
<keyword evidence="3" id="KW-0808">Transferase</keyword>
<evidence type="ECO:0000313" key="3">
    <source>
        <dbReference type="EMBL" id="ODV84403.1"/>
    </source>
</evidence>
<evidence type="ECO:0000313" key="4">
    <source>
        <dbReference type="Proteomes" id="UP000094801"/>
    </source>
</evidence>
<keyword evidence="2" id="KW-0812">Transmembrane</keyword>
<dbReference type="EMBL" id="KV453857">
    <property type="protein sequence ID" value="ODV84403.1"/>
    <property type="molecule type" value="Genomic_DNA"/>
</dbReference>
<name>A0A1E4SY42_9ASCO</name>
<keyword evidence="2" id="KW-0472">Membrane</keyword>
<dbReference type="PANTHER" id="PTHR31834">
    <property type="entry name" value="INITIATION-SPECIFIC ALPHA-1,6-MANNOSYLTRANSFERASE"/>
    <property type="match status" value="1"/>
</dbReference>
<dbReference type="InterPro" id="IPR007577">
    <property type="entry name" value="GlycoTrfase_DXD_sugar-bd_CS"/>
</dbReference>
<evidence type="ECO:0000256" key="1">
    <source>
        <dbReference type="ARBA" id="ARBA00009003"/>
    </source>
</evidence>
<accession>A0A1E4SY42</accession>
<organism evidence="3 4">
    <name type="scientific">[Candida] arabinofermentans NRRL YB-2248</name>
    <dbReference type="NCBI Taxonomy" id="983967"/>
    <lineage>
        <taxon>Eukaryota</taxon>
        <taxon>Fungi</taxon>
        <taxon>Dikarya</taxon>
        <taxon>Ascomycota</taxon>
        <taxon>Saccharomycotina</taxon>
        <taxon>Pichiomycetes</taxon>
        <taxon>Pichiales</taxon>
        <taxon>Pichiaceae</taxon>
        <taxon>Ogataea</taxon>
        <taxon>Ogataea/Candida clade</taxon>
    </lineage>
</organism>
<keyword evidence="2" id="KW-1133">Transmembrane helix</keyword>
<dbReference type="GO" id="GO:0000009">
    <property type="term" value="F:alpha-1,6-mannosyltransferase activity"/>
    <property type="evidence" value="ECO:0007669"/>
    <property type="project" value="InterPro"/>
</dbReference>